<keyword evidence="3" id="KW-1185">Reference proteome</keyword>
<dbReference type="Pfam" id="PF13692">
    <property type="entry name" value="Glyco_trans_1_4"/>
    <property type="match status" value="1"/>
</dbReference>
<name>A0A916ZXI1_9RHOB</name>
<dbReference type="GO" id="GO:0016757">
    <property type="term" value="F:glycosyltransferase activity"/>
    <property type="evidence" value="ECO:0007669"/>
    <property type="project" value="UniProtKB-ARBA"/>
</dbReference>
<comment type="caution">
    <text evidence="2">The sequence shown here is derived from an EMBL/GenBank/DDBJ whole genome shotgun (WGS) entry which is preliminary data.</text>
</comment>
<proteinExistence type="predicted"/>
<protein>
    <submittedName>
        <fullName evidence="2">Glycosyltransferase WbuB</fullName>
    </submittedName>
</protein>
<reference evidence="3" key="1">
    <citation type="journal article" date="2019" name="Int. J. Syst. Evol. Microbiol.">
        <title>The Global Catalogue of Microorganisms (GCM) 10K type strain sequencing project: providing services to taxonomists for standard genome sequencing and annotation.</title>
        <authorList>
            <consortium name="The Broad Institute Genomics Platform"/>
            <consortium name="The Broad Institute Genome Sequencing Center for Infectious Disease"/>
            <person name="Wu L."/>
            <person name="Ma J."/>
        </authorList>
    </citation>
    <scope>NUCLEOTIDE SEQUENCE [LARGE SCALE GENOMIC DNA]</scope>
    <source>
        <strain evidence="3">CGMCC 1.12664</strain>
    </source>
</reference>
<evidence type="ECO:0000313" key="3">
    <source>
        <dbReference type="Proteomes" id="UP000612855"/>
    </source>
</evidence>
<dbReference type="EMBL" id="BMFJ01000001">
    <property type="protein sequence ID" value="GGE16093.1"/>
    <property type="molecule type" value="Genomic_DNA"/>
</dbReference>
<evidence type="ECO:0000259" key="1">
    <source>
        <dbReference type="Pfam" id="PF13579"/>
    </source>
</evidence>
<evidence type="ECO:0000313" key="2">
    <source>
        <dbReference type="EMBL" id="GGE16093.1"/>
    </source>
</evidence>
<feature type="domain" description="Glycosyltransferase subfamily 4-like N-terminal" evidence="1">
    <location>
        <begin position="23"/>
        <end position="197"/>
    </location>
</feature>
<dbReference type="Proteomes" id="UP000612855">
    <property type="component" value="Unassembled WGS sequence"/>
</dbReference>
<dbReference type="PANTHER" id="PTHR12526">
    <property type="entry name" value="GLYCOSYLTRANSFERASE"/>
    <property type="match status" value="1"/>
</dbReference>
<accession>A0A916ZXI1</accession>
<dbReference type="Gene3D" id="3.40.50.2000">
    <property type="entry name" value="Glycogen Phosphorylase B"/>
    <property type="match status" value="2"/>
</dbReference>
<gene>
    <name evidence="2" type="ORF">GCM10011360_01070</name>
</gene>
<sequence>MRIWLIKTGEEMPDDPHGPRLVRMAVLADHLVAAGHQVTFWNAAFNHHRKEPRYADTTRIRSVAGYDTIYLKGRAYRKNISLARFVHQEEVAREFARVAPGETPPDVIVAALPTIELCHAAMAYAQPRGIPYILDCRDMWPDVITEQLTGALRLPASLVALRYRRQRDRALRGAASIVGVTDRFLDWALKGAGRPRRDTDCVFHLAIPAPKQHAPEETAKAEAYWTDLIGPPSPDVTVACFGGTLSRRLDLHTLLAACRLLPGRADPDRLKIVLCGRGDLLEEFEATARDVPHVTFAGWRNAVELDALMKRSTAGLLPYPPAFDFSNHYVNKIGEYLNYGLPIVTGLDGLTEALLKPNDLQLPYEVGNPESLAATLTTLPDQSGKATARAETAKALYREMFDPERIYPDFAAHIEAIGRSTASQP</sequence>
<dbReference type="RefSeq" id="WP_188475687.1">
    <property type="nucleotide sequence ID" value="NZ_BMFJ01000001.1"/>
</dbReference>
<dbReference type="InterPro" id="IPR028098">
    <property type="entry name" value="Glyco_trans_4-like_N"/>
</dbReference>
<organism evidence="2 3">
    <name type="scientific">Primorskyibacter flagellatus</name>
    <dbReference type="NCBI Taxonomy" id="1387277"/>
    <lineage>
        <taxon>Bacteria</taxon>
        <taxon>Pseudomonadati</taxon>
        <taxon>Pseudomonadota</taxon>
        <taxon>Alphaproteobacteria</taxon>
        <taxon>Rhodobacterales</taxon>
        <taxon>Roseobacteraceae</taxon>
        <taxon>Primorskyibacter</taxon>
    </lineage>
</organism>
<dbReference type="Pfam" id="PF13579">
    <property type="entry name" value="Glyco_trans_4_4"/>
    <property type="match status" value="1"/>
</dbReference>
<dbReference type="AlphaFoldDB" id="A0A916ZXI1"/>
<dbReference type="SUPFAM" id="SSF53756">
    <property type="entry name" value="UDP-Glycosyltransferase/glycogen phosphorylase"/>
    <property type="match status" value="1"/>
</dbReference>